<evidence type="ECO:0000313" key="6">
    <source>
        <dbReference type="Proteomes" id="UP001153678"/>
    </source>
</evidence>
<dbReference type="InterPro" id="IPR045379">
    <property type="entry name" value="Crinkler_N"/>
</dbReference>
<protein>
    <submittedName>
        <fullName evidence="5">18743_t:CDS:1</fullName>
    </submittedName>
</protein>
<dbReference type="GO" id="GO:0043657">
    <property type="term" value="C:host cell"/>
    <property type="evidence" value="ECO:0007669"/>
    <property type="project" value="UniProtKB-SubCell"/>
</dbReference>
<dbReference type="Pfam" id="PF20147">
    <property type="entry name" value="Crinkler"/>
    <property type="match status" value="1"/>
</dbReference>
<reference evidence="5" key="1">
    <citation type="submission" date="2022-08" db="EMBL/GenBank/DDBJ databases">
        <authorList>
            <person name="Kallberg Y."/>
            <person name="Tangrot J."/>
            <person name="Rosling A."/>
        </authorList>
    </citation>
    <scope>NUCLEOTIDE SEQUENCE</scope>
    <source>
        <strain evidence="5">Wild A</strain>
    </source>
</reference>
<keyword evidence="6" id="KW-1185">Reference proteome</keyword>
<dbReference type="EMBL" id="CAMKVN010011970">
    <property type="protein sequence ID" value="CAI2195134.1"/>
    <property type="molecule type" value="Genomic_DNA"/>
</dbReference>
<feature type="domain" description="Crinkler effector protein N-terminal" evidence="4">
    <location>
        <begin position="12"/>
        <end position="121"/>
    </location>
</feature>
<accession>A0A9W4WYK1</accession>
<proteinExistence type="predicted"/>
<sequence length="172" mass="19703">MGLPVYEEMAEITLNCIVKEFPHNIFDITIDKNKNVLRLKDKIKEKMPNSFQNIDIIGIKVWFVQVRQDNNRLNQLGDPSVSVESVLGEKDVYEAQRVLNKIELFLKDININNDDIHVIVQGKEKWCSVCDAPFEDINLLKNHENDHLHFIVSGGILIPVKKKLVKDGGDTP</sequence>
<organism evidence="5 6">
    <name type="scientific">Funneliformis geosporum</name>
    <dbReference type="NCBI Taxonomy" id="1117311"/>
    <lineage>
        <taxon>Eukaryota</taxon>
        <taxon>Fungi</taxon>
        <taxon>Fungi incertae sedis</taxon>
        <taxon>Mucoromycota</taxon>
        <taxon>Glomeromycotina</taxon>
        <taxon>Glomeromycetes</taxon>
        <taxon>Glomerales</taxon>
        <taxon>Glomeraceae</taxon>
        <taxon>Funneliformis</taxon>
    </lineage>
</organism>
<keyword evidence="3" id="KW-0964">Secreted</keyword>
<evidence type="ECO:0000259" key="4">
    <source>
        <dbReference type="Pfam" id="PF20147"/>
    </source>
</evidence>
<dbReference type="AlphaFoldDB" id="A0A9W4WYK1"/>
<dbReference type="GO" id="GO:0005576">
    <property type="term" value="C:extracellular region"/>
    <property type="evidence" value="ECO:0007669"/>
    <property type="project" value="UniProtKB-SubCell"/>
</dbReference>
<name>A0A9W4WYK1_9GLOM</name>
<dbReference type="OrthoDB" id="2351763at2759"/>
<dbReference type="Proteomes" id="UP001153678">
    <property type="component" value="Unassembled WGS sequence"/>
</dbReference>
<evidence type="ECO:0000256" key="2">
    <source>
        <dbReference type="ARBA" id="ARBA00004613"/>
    </source>
</evidence>
<evidence type="ECO:0000313" key="5">
    <source>
        <dbReference type="EMBL" id="CAI2195134.1"/>
    </source>
</evidence>
<gene>
    <name evidence="5" type="ORF">FWILDA_LOCUS16924</name>
</gene>
<evidence type="ECO:0000256" key="3">
    <source>
        <dbReference type="ARBA" id="ARBA00022525"/>
    </source>
</evidence>
<evidence type="ECO:0000256" key="1">
    <source>
        <dbReference type="ARBA" id="ARBA00004340"/>
    </source>
</evidence>
<comment type="caution">
    <text evidence="5">The sequence shown here is derived from an EMBL/GenBank/DDBJ whole genome shotgun (WGS) entry which is preliminary data.</text>
</comment>
<comment type="subcellular location">
    <subcellularLocation>
        <location evidence="1">Host cell</location>
    </subcellularLocation>
    <subcellularLocation>
        <location evidence="2">Secreted</location>
    </subcellularLocation>
</comment>